<accession>A0A3N5Y4H2</accession>
<evidence type="ECO:0000256" key="3">
    <source>
        <dbReference type="ARBA" id="ARBA00022989"/>
    </source>
</evidence>
<gene>
    <name evidence="7" type="ORF">DRW07_03275</name>
</gene>
<evidence type="ECO:0000259" key="6">
    <source>
        <dbReference type="Pfam" id="PF04893"/>
    </source>
</evidence>
<feature type="transmembrane region" description="Helical" evidence="5">
    <location>
        <begin position="89"/>
        <end position="113"/>
    </location>
</feature>
<dbReference type="InterPro" id="IPR006977">
    <property type="entry name" value="Yip1_dom"/>
</dbReference>
<feature type="domain" description="Yip1" evidence="6">
    <location>
        <begin position="16"/>
        <end position="232"/>
    </location>
</feature>
<name>A0A3N5Y4H2_9ALTE</name>
<evidence type="ECO:0000313" key="8">
    <source>
        <dbReference type="Proteomes" id="UP000275281"/>
    </source>
</evidence>
<evidence type="ECO:0000313" key="7">
    <source>
        <dbReference type="EMBL" id="RPJ68440.1"/>
    </source>
</evidence>
<feature type="transmembrane region" description="Helical" evidence="5">
    <location>
        <begin position="35"/>
        <end position="55"/>
    </location>
</feature>
<protein>
    <submittedName>
        <fullName evidence="7">YIP1 family protein</fullName>
    </submittedName>
</protein>
<evidence type="ECO:0000256" key="1">
    <source>
        <dbReference type="ARBA" id="ARBA00004141"/>
    </source>
</evidence>
<feature type="transmembrane region" description="Helical" evidence="5">
    <location>
        <begin position="133"/>
        <end position="153"/>
    </location>
</feature>
<feature type="transmembrane region" description="Helical" evidence="5">
    <location>
        <begin position="193"/>
        <end position="210"/>
    </location>
</feature>
<keyword evidence="8" id="KW-1185">Reference proteome</keyword>
<feature type="transmembrane region" description="Helical" evidence="5">
    <location>
        <begin position="165"/>
        <end position="187"/>
    </location>
</feature>
<comment type="subcellular location">
    <subcellularLocation>
        <location evidence="1">Membrane</location>
        <topology evidence="1">Multi-pass membrane protein</topology>
    </subcellularLocation>
</comment>
<dbReference type="OrthoDB" id="6272224at2"/>
<dbReference type="EMBL" id="RPOK01000001">
    <property type="protein sequence ID" value="RPJ68440.1"/>
    <property type="molecule type" value="Genomic_DNA"/>
</dbReference>
<keyword evidence="4 5" id="KW-0472">Membrane</keyword>
<sequence length="236" mass="26486">MCMQEVSNPFQALNNIFLKPNGVFNALAKTNNWSWLPFLLVTGLSFVSVYVYFNFIDFDWYVELMVAETMADVSPAEQNAYRNAMSQTAAMIGGGVMAFLAPIIVNAIFAVYLNAMTKRDESNTQGFTDWYGFIWWTQMPAILNALIALVIILMSSNHEILPTVLGPLSLAYLFSVDMGSTWFGFLSSVRLDIIWSTYLMTVGISCWTSFDTKKSLAIAIAPMIIIYGLWAVFTLF</sequence>
<keyword evidence="2 5" id="KW-0812">Transmembrane</keyword>
<comment type="caution">
    <text evidence="7">The sequence shown here is derived from an EMBL/GenBank/DDBJ whole genome shotgun (WGS) entry which is preliminary data.</text>
</comment>
<dbReference type="AlphaFoldDB" id="A0A3N5Y4H2"/>
<evidence type="ECO:0000256" key="4">
    <source>
        <dbReference type="ARBA" id="ARBA00023136"/>
    </source>
</evidence>
<feature type="transmembrane region" description="Helical" evidence="5">
    <location>
        <begin position="217"/>
        <end position="235"/>
    </location>
</feature>
<proteinExistence type="predicted"/>
<keyword evidence="3 5" id="KW-1133">Transmembrane helix</keyword>
<dbReference type="Proteomes" id="UP000275281">
    <property type="component" value="Unassembled WGS sequence"/>
</dbReference>
<organism evidence="7 8">
    <name type="scientific">Alteromonas sediminis</name>
    <dbReference type="NCBI Taxonomy" id="2259342"/>
    <lineage>
        <taxon>Bacteria</taxon>
        <taxon>Pseudomonadati</taxon>
        <taxon>Pseudomonadota</taxon>
        <taxon>Gammaproteobacteria</taxon>
        <taxon>Alteromonadales</taxon>
        <taxon>Alteromonadaceae</taxon>
        <taxon>Alteromonas/Salinimonas group</taxon>
        <taxon>Alteromonas</taxon>
    </lineage>
</organism>
<dbReference type="GO" id="GO:0016020">
    <property type="term" value="C:membrane"/>
    <property type="evidence" value="ECO:0007669"/>
    <property type="project" value="UniProtKB-SubCell"/>
</dbReference>
<dbReference type="Pfam" id="PF04893">
    <property type="entry name" value="Yip1"/>
    <property type="match status" value="1"/>
</dbReference>
<evidence type="ECO:0000256" key="2">
    <source>
        <dbReference type="ARBA" id="ARBA00022692"/>
    </source>
</evidence>
<reference evidence="7 8" key="1">
    <citation type="submission" date="2018-11" db="EMBL/GenBank/DDBJ databases">
        <authorList>
            <person name="Ye M.-Q."/>
            <person name="Du Z.-J."/>
        </authorList>
    </citation>
    <scope>NUCLEOTIDE SEQUENCE [LARGE SCALE GENOMIC DNA]</scope>
    <source>
        <strain evidence="7 8">U0105</strain>
    </source>
</reference>
<evidence type="ECO:0000256" key="5">
    <source>
        <dbReference type="SAM" id="Phobius"/>
    </source>
</evidence>